<accession>A0ACC2F5F4</accession>
<comment type="caution">
    <text evidence="1">The sequence shown here is derived from an EMBL/GenBank/DDBJ whole genome shotgun (WGS) entry which is preliminary data.</text>
</comment>
<sequence>MTSQTRLILTSGGRQCGRPSWALSADPASLSTRGQVKTSSIGRADCLHSEETVHLCDGMLMTIGHCDPRPGRRYKSRPGEDSCTDPNLHCRAMAPRPESGEHRSPTLDNVGLPACSTMDLMDKDPDVDDPWNLPELQDTGPKWSELDTKAKVMRVLTSIAKFFLMVGFLYIFVCSLDVLSSAFQLVGGKAAGDIFQDNAVLSNPVAGLVIGVLVTVLVQSSSTSSSIVVSMVSSGLLEVQSAVPVIMGANIGTSVTNTIVAMMQAGDRNEFRRAFAGATVHDFFNWLSVLILLPLEAATGVLYALTKVIIDSFNIQGGDNAPDLLNVITDPLTDSIIELDKSVISGIATGDPAARNKSLIKIWCKTEKITTLENITVPSSANCTIGAPCWMVGNQWWTQINVTETINLERCKHIFAYADLPDLAVGLILLALSLLILCTCLILIVKLLNSMLKGQVAVVIKKVLNTDFPFPFGWVTGYIAILVGAGMTFIVQSSSVFTSAITPLVGIGVISLERAYPLTLGSNIGTTTTAILAAMASPGETLANSLQIALCHFFFNIAGILLWYPIPFTRIPIRLARALGNRTAEYRWFAVVYLLLCFFLMPLAILGLSMAGWQVLVGVAVPIVSLAVFVIVVNVMQKRCPRYLVSGLRNWDFLPRPMHSMAPWDRVVTSGMAFCATRCCCCCKCCQGTGDEEKGENKRKKSLEMYDNPVLTKDNEQQGTAKGPAKATHL</sequence>
<proteinExistence type="predicted"/>
<name>A0ACC2F5F4_DALPE</name>
<gene>
    <name evidence="1" type="ORF">DPEC_G00340890</name>
</gene>
<evidence type="ECO:0000313" key="2">
    <source>
        <dbReference type="Proteomes" id="UP001157502"/>
    </source>
</evidence>
<dbReference type="Proteomes" id="UP001157502">
    <property type="component" value="Chromosome 34"/>
</dbReference>
<organism evidence="1 2">
    <name type="scientific">Dallia pectoralis</name>
    <name type="common">Alaska blackfish</name>
    <dbReference type="NCBI Taxonomy" id="75939"/>
    <lineage>
        <taxon>Eukaryota</taxon>
        <taxon>Metazoa</taxon>
        <taxon>Chordata</taxon>
        <taxon>Craniata</taxon>
        <taxon>Vertebrata</taxon>
        <taxon>Euteleostomi</taxon>
        <taxon>Actinopterygii</taxon>
        <taxon>Neopterygii</taxon>
        <taxon>Teleostei</taxon>
        <taxon>Protacanthopterygii</taxon>
        <taxon>Esociformes</taxon>
        <taxon>Umbridae</taxon>
        <taxon>Dallia</taxon>
    </lineage>
</organism>
<reference evidence="1" key="1">
    <citation type="submission" date="2021-05" db="EMBL/GenBank/DDBJ databases">
        <authorList>
            <person name="Pan Q."/>
            <person name="Jouanno E."/>
            <person name="Zahm M."/>
            <person name="Klopp C."/>
            <person name="Cabau C."/>
            <person name="Louis A."/>
            <person name="Berthelot C."/>
            <person name="Parey E."/>
            <person name="Roest Crollius H."/>
            <person name="Montfort J."/>
            <person name="Robinson-Rechavi M."/>
            <person name="Bouchez O."/>
            <person name="Lampietro C."/>
            <person name="Lopez Roques C."/>
            <person name="Donnadieu C."/>
            <person name="Postlethwait J."/>
            <person name="Bobe J."/>
            <person name="Dillon D."/>
            <person name="Chandos A."/>
            <person name="von Hippel F."/>
            <person name="Guiguen Y."/>
        </authorList>
    </citation>
    <scope>NUCLEOTIDE SEQUENCE</scope>
    <source>
        <strain evidence="1">YG-Jan2019</strain>
    </source>
</reference>
<keyword evidence="2" id="KW-1185">Reference proteome</keyword>
<evidence type="ECO:0000313" key="1">
    <source>
        <dbReference type="EMBL" id="KAJ7986537.1"/>
    </source>
</evidence>
<dbReference type="EMBL" id="CM055761">
    <property type="protein sequence ID" value="KAJ7986537.1"/>
    <property type="molecule type" value="Genomic_DNA"/>
</dbReference>
<protein>
    <submittedName>
        <fullName evidence="1">Uncharacterized protein</fullName>
    </submittedName>
</protein>